<proteinExistence type="predicted"/>
<evidence type="ECO:0000313" key="2">
    <source>
        <dbReference type="Proteomes" id="UP000003577"/>
    </source>
</evidence>
<evidence type="ECO:0000313" key="1">
    <source>
        <dbReference type="EMBL" id="EDK25295.1"/>
    </source>
</evidence>
<organism evidence="1 2">
    <name type="scientific">[Ruminococcus] torques ATCC 27756</name>
    <dbReference type="NCBI Taxonomy" id="411460"/>
    <lineage>
        <taxon>Bacteria</taxon>
        <taxon>Bacillati</taxon>
        <taxon>Bacillota</taxon>
        <taxon>Clostridia</taxon>
        <taxon>Lachnospirales</taxon>
        <taxon>Lachnospiraceae</taxon>
        <taxon>Mediterraneibacter</taxon>
    </lineage>
</organism>
<dbReference type="Proteomes" id="UP000003577">
    <property type="component" value="Unassembled WGS sequence"/>
</dbReference>
<name>A5KIZ3_9FIRM</name>
<protein>
    <submittedName>
        <fullName evidence="1">Uncharacterized protein</fullName>
    </submittedName>
</protein>
<reference evidence="1 2" key="2">
    <citation type="submission" date="2007-04" db="EMBL/GenBank/DDBJ databases">
        <title>Draft genome sequence of Ruminococcus torques (ATCC 27756).</title>
        <authorList>
            <person name="Sudarsanam P."/>
            <person name="Ley R."/>
            <person name="Guruge J."/>
            <person name="Turnbaugh P.J."/>
            <person name="Mahowald M."/>
            <person name="Liep D."/>
            <person name="Gordon J."/>
        </authorList>
    </citation>
    <scope>NUCLEOTIDE SEQUENCE [LARGE SCALE GENOMIC DNA]</scope>
    <source>
        <strain evidence="1 2">ATCC 27756</strain>
    </source>
</reference>
<dbReference type="PaxDb" id="411460-RUMTOR_00188"/>
<accession>A5KIZ3</accession>
<reference evidence="1 2" key="1">
    <citation type="submission" date="2007-03" db="EMBL/GenBank/DDBJ databases">
        <authorList>
            <person name="Fulton L."/>
            <person name="Clifton S."/>
            <person name="Fulton B."/>
            <person name="Xu J."/>
            <person name="Minx P."/>
            <person name="Pepin K.H."/>
            <person name="Johnson M."/>
            <person name="Thiruvilangam P."/>
            <person name="Bhonagiri V."/>
            <person name="Nash W.E."/>
            <person name="Mardis E.R."/>
            <person name="Wilson R.K."/>
        </authorList>
    </citation>
    <scope>NUCLEOTIDE SEQUENCE [LARGE SCALE GENOMIC DNA]</scope>
    <source>
        <strain evidence="1 2">ATCC 27756</strain>
    </source>
</reference>
<gene>
    <name evidence="1" type="ORF">RUMTOR_00188</name>
</gene>
<dbReference type="EMBL" id="AAVP02000001">
    <property type="protein sequence ID" value="EDK25295.1"/>
    <property type="molecule type" value="Genomic_DNA"/>
</dbReference>
<comment type="caution">
    <text evidence="1">The sequence shown here is derived from an EMBL/GenBank/DDBJ whole genome shotgun (WGS) entry which is preliminary data.</text>
</comment>
<sequence>MHLSHRALDFAKRMKTGRCTYGTVLEDLREICPRTGRQD</sequence>
<dbReference type="HOGENOM" id="CLU_3316478_0_0_9"/>
<dbReference type="AlphaFoldDB" id="A5KIZ3"/>